<accession>A0A7J3SLD9</accession>
<sequence>MIMKAIEALLYIKEFLENYSDEKVKHSFYLEFSRRLLLLQLVEKYASKGGVVIDLGAQPFIVSSALKLMGYDVIAYDYDPDRYLDIAKAFGVKVVKCDLERDSLGMENETVDCAVFSEVIEHINPYYVNYTLAKINCILKVGGKLIITTPNIASLFRRLKLLIGKQPVYRLHVKEYTKYEVEELLRNSGFKILESFYTEVNDLHFVEANLIDYLRINGYVDLIRISLRRPSRTNILRTIAFPLVKAIPTLRMIIGVVAEKAEHLKPLPVERWG</sequence>
<evidence type="ECO:0000313" key="1">
    <source>
        <dbReference type="EMBL" id="HGZ60450.1"/>
    </source>
</evidence>
<keyword evidence="1" id="KW-0489">Methyltransferase</keyword>
<name>A0A7J3SLD9_9CREN</name>
<comment type="caution">
    <text evidence="1">The sequence shown here is derived from an EMBL/GenBank/DDBJ whole genome shotgun (WGS) entry which is preliminary data.</text>
</comment>
<dbReference type="SUPFAM" id="SSF53335">
    <property type="entry name" value="S-adenosyl-L-methionine-dependent methyltransferases"/>
    <property type="match status" value="1"/>
</dbReference>
<dbReference type="InterPro" id="IPR029063">
    <property type="entry name" value="SAM-dependent_MTases_sf"/>
</dbReference>
<organism evidence="1">
    <name type="scientific">Fervidicoccus fontis</name>
    <dbReference type="NCBI Taxonomy" id="683846"/>
    <lineage>
        <taxon>Archaea</taxon>
        <taxon>Thermoproteota</taxon>
        <taxon>Thermoprotei</taxon>
        <taxon>Fervidicoccales</taxon>
        <taxon>Fervidicoccaceae</taxon>
        <taxon>Fervidicoccus</taxon>
    </lineage>
</organism>
<dbReference type="AlphaFoldDB" id="A0A7J3SLD9"/>
<dbReference type="EMBL" id="DTLS01000130">
    <property type="protein sequence ID" value="HGZ60450.1"/>
    <property type="molecule type" value="Genomic_DNA"/>
</dbReference>
<dbReference type="GO" id="GO:0008168">
    <property type="term" value="F:methyltransferase activity"/>
    <property type="evidence" value="ECO:0007669"/>
    <property type="project" value="UniProtKB-KW"/>
</dbReference>
<dbReference type="Gene3D" id="3.40.50.150">
    <property type="entry name" value="Vaccinia Virus protein VP39"/>
    <property type="match status" value="1"/>
</dbReference>
<dbReference type="GO" id="GO:0032259">
    <property type="term" value="P:methylation"/>
    <property type="evidence" value="ECO:0007669"/>
    <property type="project" value="UniProtKB-KW"/>
</dbReference>
<dbReference type="Pfam" id="PF13489">
    <property type="entry name" value="Methyltransf_23"/>
    <property type="match status" value="1"/>
</dbReference>
<reference evidence="1" key="1">
    <citation type="journal article" date="2020" name="mSystems">
        <title>Genome- and Community-Level Interaction Insights into Carbon Utilization and Element Cycling Functions of Hydrothermarchaeota in Hydrothermal Sediment.</title>
        <authorList>
            <person name="Zhou Z."/>
            <person name="Liu Y."/>
            <person name="Xu W."/>
            <person name="Pan J."/>
            <person name="Luo Z.H."/>
            <person name="Li M."/>
        </authorList>
    </citation>
    <scope>NUCLEOTIDE SEQUENCE [LARGE SCALE GENOMIC DNA]</scope>
    <source>
        <strain evidence="1">SpSt-885</strain>
    </source>
</reference>
<proteinExistence type="predicted"/>
<protein>
    <submittedName>
        <fullName evidence="1">Methyltransferase domain-containing protein</fullName>
    </submittedName>
</protein>
<keyword evidence="1" id="KW-0808">Transferase</keyword>
<gene>
    <name evidence="1" type="ORF">ENW83_04505</name>
</gene>